<sequence length="130" mass="13911">MAVDPEFVEHVLDLFLGLGPLRTGRMFSGVAVYAEEDAMFAMISSSQTVYMKSDAATLPAFEAAGAEPFTYTRSSGERQVTSLMSLPESAMDDASEALDWARLSMGPARAAAAKKRAEKARKAARKAAKA</sequence>
<dbReference type="InterPro" id="IPR007076">
    <property type="entry name" value="TfoX_N"/>
</dbReference>
<dbReference type="RefSeq" id="WP_028286386.1">
    <property type="nucleotide sequence ID" value="NZ_BMLF01000001.1"/>
</dbReference>
<dbReference type="SUPFAM" id="SSF159894">
    <property type="entry name" value="YgaC/TfoX-N like"/>
    <property type="match status" value="1"/>
</dbReference>
<dbReference type="Pfam" id="PF04993">
    <property type="entry name" value="TfoX_N"/>
    <property type="match status" value="1"/>
</dbReference>
<evidence type="ECO:0000313" key="3">
    <source>
        <dbReference type="Proteomes" id="UP000649829"/>
    </source>
</evidence>
<accession>A0A917SR41</accession>
<dbReference type="Gene3D" id="3.30.1460.30">
    <property type="entry name" value="YgaC/TfoX-N like chaperone"/>
    <property type="match status" value="1"/>
</dbReference>
<reference evidence="2" key="2">
    <citation type="submission" date="2020-09" db="EMBL/GenBank/DDBJ databases">
        <authorList>
            <person name="Sun Q."/>
            <person name="Zhou Y."/>
        </authorList>
    </citation>
    <scope>NUCLEOTIDE SEQUENCE</scope>
    <source>
        <strain evidence="2">CGMCC 1.6293</strain>
    </source>
</reference>
<evidence type="ECO:0000313" key="2">
    <source>
        <dbReference type="EMBL" id="GGL94469.1"/>
    </source>
</evidence>
<keyword evidence="3" id="KW-1185">Reference proteome</keyword>
<protein>
    <recommendedName>
        <fullName evidence="1">TfoX N-terminal domain-containing protein</fullName>
    </recommendedName>
</protein>
<feature type="domain" description="TfoX N-terminal" evidence="1">
    <location>
        <begin position="14"/>
        <end position="105"/>
    </location>
</feature>
<gene>
    <name evidence="2" type="ORF">GCM10011534_15790</name>
</gene>
<evidence type="ECO:0000259" key="1">
    <source>
        <dbReference type="Pfam" id="PF04993"/>
    </source>
</evidence>
<comment type="caution">
    <text evidence="2">The sequence shown here is derived from an EMBL/GenBank/DDBJ whole genome shotgun (WGS) entry which is preliminary data.</text>
</comment>
<dbReference type="EMBL" id="BMLF01000001">
    <property type="protein sequence ID" value="GGL94469.1"/>
    <property type="molecule type" value="Genomic_DNA"/>
</dbReference>
<dbReference type="AlphaFoldDB" id="A0A917SR41"/>
<organism evidence="2 3">
    <name type="scientific">Pseudooceanicola nanhaiensis</name>
    <dbReference type="NCBI Taxonomy" id="375761"/>
    <lineage>
        <taxon>Bacteria</taxon>
        <taxon>Pseudomonadati</taxon>
        <taxon>Pseudomonadota</taxon>
        <taxon>Alphaproteobacteria</taxon>
        <taxon>Rhodobacterales</taxon>
        <taxon>Paracoccaceae</taxon>
        <taxon>Pseudooceanicola</taxon>
    </lineage>
</organism>
<reference evidence="2" key="1">
    <citation type="journal article" date="2014" name="Int. J. Syst. Evol. Microbiol.">
        <title>Complete genome sequence of Corynebacterium casei LMG S-19264T (=DSM 44701T), isolated from a smear-ripened cheese.</title>
        <authorList>
            <consortium name="US DOE Joint Genome Institute (JGI-PGF)"/>
            <person name="Walter F."/>
            <person name="Albersmeier A."/>
            <person name="Kalinowski J."/>
            <person name="Ruckert C."/>
        </authorList>
    </citation>
    <scope>NUCLEOTIDE SEQUENCE</scope>
    <source>
        <strain evidence="2">CGMCC 1.6293</strain>
    </source>
</reference>
<dbReference type="Proteomes" id="UP000649829">
    <property type="component" value="Unassembled WGS sequence"/>
</dbReference>
<proteinExistence type="predicted"/>
<name>A0A917SR41_9RHOB</name>